<sequence>MNFYVLGQITGWIANVVYIVALVVVIRLATKATEALDTYIIDMKSNKS</sequence>
<evidence type="ECO:0000313" key="3">
    <source>
        <dbReference type="Proteomes" id="UP000238916"/>
    </source>
</evidence>
<evidence type="ECO:0000313" key="2">
    <source>
        <dbReference type="EMBL" id="SPF51921.1"/>
    </source>
</evidence>
<keyword evidence="1" id="KW-1133">Transmembrane helix</keyword>
<evidence type="ECO:0000256" key="1">
    <source>
        <dbReference type="SAM" id="Phobius"/>
    </source>
</evidence>
<reference evidence="3" key="1">
    <citation type="submission" date="2018-02" db="EMBL/GenBank/DDBJ databases">
        <authorList>
            <person name="Hausmann B."/>
        </authorList>
    </citation>
    <scope>NUCLEOTIDE SEQUENCE [LARGE SCALE GENOMIC DNA]</scope>
    <source>
        <strain evidence="3">Peat soil MAG SbF1</strain>
    </source>
</reference>
<feature type="transmembrane region" description="Helical" evidence="1">
    <location>
        <begin position="12"/>
        <end position="30"/>
    </location>
</feature>
<name>A0A2U3LIY4_9FIRM</name>
<dbReference type="AlphaFoldDB" id="A0A2U3LIY4"/>
<keyword evidence="1" id="KW-0472">Membrane</keyword>
<proteinExistence type="predicted"/>
<keyword evidence="1" id="KW-0812">Transmembrane</keyword>
<dbReference type="Proteomes" id="UP000238916">
    <property type="component" value="Unassembled WGS sequence"/>
</dbReference>
<dbReference type="EMBL" id="OMOF01000493">
    <property type="protein sequence ID" value="SPF51921.1"/>
    <property type="molecule type" value="Genomic_DNA"/>
</dbReference>
<gene>
    <name evidence="2" type="ORF">SBF1_5420001</name>
</gene>
<accession>A0A2U3LIY4</accession>
<organism evidence="2 3">
    <name type="scientific">Candidatus Desulfosporosinus infrequens</name>
    <dbReference type="NCBI Taxonomy" id="2043169"/>
    <lineage>
        <taxon>Bacteria</taxon>
        <taxon>Bacillati</taxon>
        <taxon>Bacillota</taxon>
        <taxon>Clostridia</taxon>
        <taxon>Eubacteriales</taxon>
        <taxon>Desulfitobacteriaceae</taxon>
        <taxon>Desulfosporosinus</taxon>
    </lineage>
</organism>
<protein>
    <submittedName>
        <fullName evidence="2">Uncharacterized protein</fullName>
    </submittedName>
</protein>